<sequence>MHSSSAADGGHSSTQPKVVTAKVLPSQLSEKNFDFFQNRNTDEHYDNIARIVDQSITNANRILDTLGTKKENINKKARGKRGPVPESKCSLGSQKIMTWCPSVLVKEEGKNALAGSYWHTTFLLPPPKDSQIFMI</sequence>
<dbReference type="AlphaFoldDB" id="W2TXM9"/>
<protein>
    <submittedName>
        <fullName evidence="1">Uncharacterized protein</fullName>
    </submittedName>
</protein>
<proteinExistence type="predicted"/>
<evidence type="ECO:0000313" key="2">
    <source>
        <dbReference type="Proteomes" id="UP000053676"/>
    </source>
</evidence>
<dbReference type="Proteomes" id="UP000053676">
    <property type="component" value="Unassembled WGS sequence"/>
</dbReference>
<organism evidence="1 2">
    <name type="scientific">Necator americanus</name>
    <name type="common">Human hookworm</name>
    <dbReference type="NCBI Taxonomy" id="51031"/>
    <lineage>
        <taxon>Eukaryota</taxon>
        <taxon>Metazoa</taxon>
        <taxon>Ecdysozoa</taxon>
        <taxon>Nematoda</taxon>
        <taxon>Chromadorea</taxon>
        <taxon>Rhabditida</taxon>
        <taxon>Rhabditina</taxon>
        <taxon>Rhabditomorpha</taxon>
        <taxon>Strongyloidea</taxon>
        <taxon>Ancylostomatidae</taxon>
        <taxon>Bunostominae</taxon>
        <taxon>Necator</taxon>
    </lineage>
</organism>
<dbReference type="EMBL" id="KI657485">
    <property type="protein sequence ID" value="ETN86820.1"/>
    <property type="molecule type" value="Genomic_DNA"/>
</dbReference>
<name>W2TXM9_NECAM</name>
<evidence type="ECO:0000313" key="1">
    <source>
        <dbReference type="EMBL" id="ETN86820.1"/>
    </source>
</evidence>
<reference evidence="2" key="1">
    <citation type="journal article" date="2014" name="Nat. Genet.">
        <title>Genome of the human hookworm Necator americanus.</title>
        <authorList>
            <person name="Tang Y.T."/>
            <person name="Gao X."/>
            <person name="Rosa B.A."/>
            <person name="Abubucker S."/>
            <person name="Hallsworth-Pepin K."/>
            <person name="Martin J."/>
            <person name="Tyagi R."/>
            <person name="Heizer E."/>
            <person name="Zhang X."/>
            <person name="Bhonagiri-Palsikar V."/>
            <person name="Minx P."/>
            <person name="Warren W.C."/>
            <person name="Wang Q."/>
            <person name="Zhan B."/>
            <person name="Hotez P.J."/>
            <person name="Sternberg P.W."/>
            <person name="Dougall A."/>
            <person name="Gaze S.T."/>
            <person name="Mulvenna J."/>
            <person name="Sotillo J."/>
            <person name="Ranganathan S."/>
            <person name="Rabelo E.M."/>
            <person name="Wilson R.K."/>
            <person name="Felgner P.L."/>
            <person name="Bethony J."/>
            <person name="Hawdon J.M."/>
            <person name="Gasser R.B."/>
            <person name="Loukas A."/>
            <person name="Mitreva M."/>
        </authorList>
    </citation>
    <scope>NUCLEOTIDE SEQUENCE [LARGE SCALE GENOMIC DNA]</scope>
</reference>
<gene>
    <name evidence="1" type="ORF">NECAME_05812</name>
</gene>
<keyword evidence="2" id="KW-1185">Reference proteome</keyword>
<accession>W2TXM9</accession>
<dbReference type="OrthoDB" id="10666692at2759"/>
<dbReference type="KEGG" id="nai:NECAME_05812"/>